<evidence type="ECO:0000313" key="2">
    <source>
        <dbReference type="EMBL" id="EYC33306.1"/>
    </source>
</evidence>
<protein>
    <submittedName>
        <fullName evidence="2">Uncharacterized protein</fullName>
    </submittedName>
</protein>
<dbReference type="EMBL" id="JARK01001338">
    <property type="protein sequence ID" value="EYC33306.1"/>
    <property type="molecule type" value="Genomic_DNA"/>
</dbReference>
<feature type="signal peptide" evidence="1">
    <location>
        <begin position="1"/>
        <end position="17"/>
    </location>
</feature>
<sequence>MLLYMIVTTTLHIFFEAIVPNKTVPKTMSAAMKDGTQFFRNVEGGGWRGITFQDSQSAAFGTARVYYSATIGVVDAMLHRKRQ</sequence>
<gene>
    <name evidence="2" type="primary">Acey_s0002.g714</name>
    <name evidence="2" type="ORF">Y032_0002g714</name>
</gene>
<proteinExistence type="predicted"/>
<evidence type="ECO:0000256" key="1">
    <source>
        <dbReference type="SAM" id="SignalP"/>
    </source>
</evidence>
<accession>A0A016W138</accession>
<organism evidence="2 3">
    <name type="scientific">Ancylostoma ceylanicum</name>
    <dbReference type="NCBI Taxonomy" id="53326"/>
    <lineage>
        <taxon>Eukaryota</taxon>
        <taxon>Metazoa</taxon>
        <taxon>Ecdysozoa</taxon>
        <taxon>Nematoda</taxon>
        <taxon>Chromadorea</taxon>
        <taxon>Rhabditida</taxon>
        <taxon>Rhabditina</taxon>
        <taxon>Rhabditomorpha</taxon>
        <taxon>Strongyloidea</taxon>
        <taxon>Ancylostomatidae</taxon>
        <taxon>Ancylostomatinae</taxon>
        <taxon>Ancylostoma</taxon>
    </lineage>
</organism>
<evidence type="ECO:0000313" key="3">
    <source>
        <dbReference type="Proteomes" id="UP000024635"/>
    </source>
</evidence>
<keyword evidence="1" id="KW-0732">Signal</keyword>
<comment type="caution">
    <text evidence="2">The sequence shown here is derived from an EMBL/GenBank/DDBJ whole genome shotgun (WGS) entry which is preliminary data.</text>
</comment>
<name>A0A016W138_9BILA</name>
<reference evidence="3" key="1">
    <citation type="journal article" date="2015" name="Nat. Genet.">
        <title>The genome and transcriptome of the zoonotic hookworm Ancylostoma ceylanicum identify infection-specific gene families.</title>
        <authorList>
            <person name="Schwarz E.M."/>
            <person name="Hu Y."/>
            <person name="Antoshechkin I."/>
            <person name="Miller M.M."/>
            <person name="Sternberg P.W."/>
            <person name="Aroian R.V."/>
        </authorList>
    </citation>
    <scope>NUCLEOTIDE SEQUENCE</scope>
    <source>
        <strain evidence="3">HY135</strain>
    </source>
</reference>
<feature type="chain" id="PRO_5001494143" evidence="1">
    <location>
        <begin position="18"/>
        <end position="83"/>
    </location>
</feature>
<dbReference type="AlphaFoldDB" id="A0A016W138"/>
<keyword evidence="3" id="KW-1185">Reference proteome</keyword>
<dbReference type="Proteomes" id="UP000024635">
    <property type="component" value="Unassembled WGS sequence"/>
</dbReference>